<evidence type="ECO:0000313" key="2">
    <source>
        <dbReference type="EnsemblPlants" id="EMT22805"/>
    </source>
</evidence>
<proteinExistence type="predicted"/>
<dbReference type="InterPro" id="IPR005174">
    <property type="entry name" value="KIB1-4_b-propeller"/>
</dbReference>
<feature type="domain" description="KIB1-4 beta-propeller" evidence="1">
    <location>
        <begin position="13"/>
        <end position="77"/>
    </location>
</feature>
<organism evidence="2">
    <name type="scientific">Aegilops tauschii</name>
    <name type="common">Tausch's goatgrass</name>
    <name type="synonym">Aegilops squarrosa</name>
    <dbReference type="NCBI Taxonomy" id="37682"/>
    <lineage>
        <taxon>Eukaryota</taxon>
        <taxon>Viridiplantae</taxon>
        <taxon>Streptophyta</taxon>
        <taxon>Embryophyta</taxon>
        <taxon>Tracheophyta</taxon>
        <taxon>Spermatophyta</taxon>
        <taxon>Magnoliopsida</taxon>
        <taxon>Liliopsida</taxon>
        <taxon>Poales</taxon>
        <taxon>Poaceae</taxon>
        <taxon>BOP clade</taxon>
        <taxon>Pooideae</taxon>
        <taxon>Triticodae</taxon>
        <taxon>Triticeae</taxon>
        <taxon>Triticinae</taxon>
        <taxon>Aegilops</taxon>
    </lineage>
</organism>
<protein>
    <recommendedName>
        <fullName evidence="1">KIB1-4 beta-propeller domain-containing protein</fullName>
    </recommendedName>
</protein>
<sequence length="109" mass="12079">MVWIFTSAQTGAIADIAVYRVDLAGKRFIKVDSIGDRAILAGGSSYAFAGWCPANEFGLLPNSVYWIHPYDGRMYVYQVGSNTEEIHELGEIAREQSQSPPFWTVPAHP</sequence>
<name>M8BD44_AEGTA</name>
<evidence type="ECO:0000259" key="1">
    <source>
        <dbReference type="Pfam" id="PF03478"/>
    </source>
</evidence>
<accession>M8BD44</accession>
<dbReference type="AlphaFoldDB" id="M8BD44"/>
<reference evidence="2" key="1">
    <citation type="submission" date="2015-06" db="UniProtKB">
        <authorList>
            <consortium name="EnsemblPlants"/>
        </authorList>
    </citation>
    <scope>IDENTIFICATION</scope>
</reference>
<dbReference type="EnsemblPlants" id="EMT22805">
    <property type="protein sequence ID" value="EMT22805"/>
    <property type="gene ID" value="F775_23223"/>
</dbReference>
<dbReference type="Pfam" id="PF03478">
    <property type="entry name" value="Beta-prop_KIB1-4"/>
    <property type="match status" value="1"/>
</dbReference>